<dbReference type="PANTHER" id="PTHR10443">
    <property type="entry name" value="MICROSOMAL DIPEPTIDASE"/>
    <property type="match status" value="1"/>
</dbReference>
<dbReference type="Pfam" id="PF01244">
    <property type="entry name" value="Peptidase_M19"/>
    <property type="match status" value="1"/>
</dbReference>
<comment type="similarity">
    <text evidence="2">Belongs to the metallo-dependent hydrolases superfamily. Peptidase M19 family.</text>
</comment>
<keyword evidence="3" id="KW-0812">Transmembrane</keyword>
<organism evidence="4 5">
    <name type="scientific">Dothistroma septosporum (strain NZE10 / CBS 128990)</name>
    <name type="common">Red band needle blight fungus</name>
    <name type="synonym">Mycosphaerella pini</name>
    <dbReference type="NCBI Taxonomy" id="675120"/>
    <lineage>
        <taxon>Eukaryota</taxon>
        <taxon>Fungi</taxon>
        <taxon>Dikarya</taxon>
        <taxon>Ascomycota</taxon>
        <taxon>Pezizomycotina</taxon>
        <taxon>Dothideomycetes</taxon>
        <taxon>Dothideomycetidae</taxon>
        <taxon>Mycosphaerellales</taxon>
        <taxon>Mycosphaerellaceae</taxon>
        <taxon>Dothistroma</taxon>
    </lineage>
</organism>
<dbReference type="GO" id="GO:0046872">
    <property type="term" value="F:metal ion binding"/>
    <property type="evidence" value="ECO:0007669"/>
    <property type="project" value="UniProtKB-UniRule"/>
</dbReference>
<gene>
    <name evidence="4" type="ORF">DOTSEDRAFT_47826</name>
</gene>
<dbReference type="PROSITE" id="PS51365">
    <property type="entry name" value="RENAL_DIPEPTIDASE_2"/>
    <property type="match status" value="1"/>
</dbReference>
<name>M2YJX0_DOTSN</name>
<keyword evidence="5" id="KW-1185">Reference proteome</keyword>
<dbReference type="GO" id="GO:0070573">
    <property type="term" value="F:metallodipeptidase activity"/>
    <property type="evidence" value="ECO:0007669"/>
    <property type="project" value="InterPro"/>
</dbReference>
<keyword evidence="2" id="KW-0378">Hydrolase</keyword>
<evidence type="ECO:0000256" key="1">
    <source>
        <dbReference type="ARBA" id="ARBA00022997"/>
    </source>
</evidence>
<dbReference type="HOGENOM" id="CLU_031404_4_0_1"/>
<keyword evidence="1 2" id="KW-0224">Dipeptidase</keyword>
<dbReference type="EMBL" id="KB446545">
    <property type="protein sequence ID" value="EME39241.1"/>
    <property type="molecule type" value="Genomic_DNA"/>
</dbReference>
<dbReference type="GO" id="GO:0006508">
    <property type="term" value="P:proteolysis"/>
    <property type="evidence" value="ECO:0007669"/>
    <property type="project" value="UniProtKB-KW"/>
</dbReference>
<keyword evidence="2" id="KW-0645">Protease</keyword>
<proteinExistence type="inferred from homology"/>
<dbReference type="InterPro" id="IPR008257">
    <property type="entry name" value="Pept_M19"/>
</dbReference>
<dbReference type="Gene3D" id="3.20.20.140">
    <property type="entry name" value="Metal-dependent hydrolases"/>
    <property type="match status" value="1"/>
</dbReference>
<keyword evidence="3" id="KW-1133">Transmembrane helix</keyword>
<evidence type="ECO:0000313" key="4">
    <source>
        <dbReference type="EMBL" id="EME39241.1"/>
    </source>
</evidence>
<dbReference type="SUPFAM" id="SSF51556">
    <property type="entry name" value="Metallo-dependent hydrolases"/>
    <property type="match status" value="1"/>
</dbReference>
<evidence type="ECO:0000256" key="2">
    <source>
        <dbReference type="RuleBase" id="RU341113"/>
    </source>
</evidence>
<dbReference type="InterPro" id="IPR032466">
    <property type="entry name" value="Metal_Hydrolase"/>
</dbReference>
<keyword evidence="3" id="KW-0472">Membrane</keyword>
<reference evidence="5" key="1">
    <citation type="journal article" date="2012" name="PLoS Genet.">
        <title>The genomes of the fungal plant pathogens Cladosporium fulvum and Dothistroma septosporum reveal adaptation to different hosts and lifestyles but also signatures of common ancestry.</title>
        <authorList>
            <person name="de Wit P.J.G.M."/>
            <person name="van der Burgt A."/>
            <person name="Oekmen B."/>
            <person name="Stergiopoulos I."/>
            <person name="Abd-Elsalam K.A."/>
            <person name="Aerts A.L."/>
            <person name="Bahkali A.H."/>
            <person name="Beenen H.G."/>
            <person name="Chettri P."/>
            <person name="Cox M.P."/>
            <person name="Datema E."/>
            <person name="de Vries R.P."/>
            <person name="Dhillon B."/>
            <person name="Ganley A.R."/>
            <person name="Griffiths S.A."/>
            <person name="Guo Y."/>
            <person name="Hamelin R.C."/>
            <person name="Henrissat B."/>
            <person name="Kabir M.S."/>
            <person name="Jashni M.K."/>
            <person name="Kema G."/>
            <person name="Klaubauf S."/>
            <person name="Lapidus A."/>
            <person name="Levasseur A."/>
            <person name="Lindquist E."/>
            <person name="Mehrabi R."/>
            <person name="Ohm R.A."/>
            <person name="Owen T.J."/>
            <person name="Salamov A."/>
            <person name="Schwelm A."/>
            <person name="Schijlen E."/>
            <person name="Sun H."/>
            <person name="van den Burg H.A."/>
            <person name="van Ham R.C.H.J."/>
            <person name="Zhang S."/>
            <person name="Goodwin S.B."/>
            <person name="Grigoriev I.V."/>
            <person name="Collemare J."/>
            <person name="Bradshaw R.E."/>
        </authorList>
    </citation>
    <scope>NUCLEOTIDE SEQUENCE [LARGE SCALE GENOMIC DNA]</scope>
    <source>
        <strain evidence="5">NZE10 / CBS 128990</strain>
    </source>
</reference>
<protein>
    <recommendedName>
        <fullName evidence="2">Dipeptidase</fullName>
        <ecNumber evidence="2">3.4.13.19</ecNumber>
    </recommendedName>
</protein>
<dbReference type="OMA" id="CDHPRNI"/>
<accession>M2YJX0</accession>
<dbReference type="EC" id="3.4.13.19" evidence="2"/>
<dbReference type="PANTHER" id="PTHR10443:SF12">
    <property type="entry name" value="DIPEPTIDASE"/>
    <property type="match status" value="1"/>
</dbReference>
<feature type="transmembrane region" description="Helical" evidence="3">
    <location>
        <begin position="33"/>
        <end position="53"/>
    </location>
</feature>
<comment type="catalytic activity">
    <reaction evidence="2">
        <text>an L-aminoacyl-L-amino acid + H2O = 2 an L-alpha-amino acid</text>
        <dbReference type="Rhea" id="RHEA:48940"/>
        <dbReference type="ChEBI" id="CHEBI:15377"/>
        <dbReference type="ChEBI" id="CHEBI:59869"/>
        <dbReference type="ChEBI" id="CHEBI:77460"/>
        <dbReference type="EC" id="3.4.13.19"/>
    </reaction>
</comment>
<reference evidence="4 5" key="2">
    <citation type="journal article" date="2012" name="PLoS Pathog.">
        <title>Diverse lifestyles and strategies of plant pathogenesis encoded in the genomes of eighteen Dothideomycetes fungi.</title>
        <authorList>
            <person name="Ohm R.A."/>
            <person name="Feau N."/>
            <person name="Henrissat B."/>
            <person name="Schoch C.L."/>
            <person name="Horwitz B.A."/>
            <person name="Barry K.W."/>
            <person name="Condon B.J."/>
            <person name="Copeland A.C."/>
            <person name="Dhillon B."/>
            <person name="Glaser F."/>
            <person name="Hesse C.N."/>
            <person name="Kosti I."/>
            <person name="LaButti K."/>
            <person name="Lindquist E.A."/>
            <person name="Lucas S."/>
            <person name="Salamov A.A."/>
            <person name="Bradshaw R.E."/>
            <person name="Ciuffetti L."/>
            <person name="Hamelin R.C."/>
            <person name="Kema G.H.J."/>
            <person name="Lawrence C."/>
            <person name="Scott J.A."/>
            <person name="Spatafora J.W."/>
            <person name="Turgeon B.G."/>
            <person name="de Wit P.J.G.M."/>
            <person name="Zhong S."/>
            <person name="Goodwin S.B."/>
            <person name="Grigoriev I.V."/>
        </authorList>
    </citation>
    <scope>NUCLEOTIDE SEQUENCE [LARGE SCALE GENOMIC DNA]</scope>
    <source>
        <strain evidence="5">NZE10 / CBS 128990</strain>
    </source>
</reference>
<keyword evidence="2" id="KW-0862">Zinc</keyword>
<dbReference type="AlphaFoldDB" id="M2YJX0"/>
<keyword evidence="2" id="KW-0479">Metal-binding</keyword>
<dbReference type="STRING" id="675120.M2YJX0"/>
<dbReference type="OrthoDB" id="445695at2759"/>
<evidence type="ECO:0000256" key="3">
    <source>
        <dbReference type="SAM" id="Phobius"/>
    </source>
</evidence>
<dbReference type="eggNOG" id="KOG4127">
    <property type="taxonomic scope" value="Eukaryota"/>
</dbReference>
<keyword evidence="2" id="KW-0482">Metalloprotease</keyword>
<evidence type="ECO:0000313" key="5">
    <source>
        <dbReference type="Proteomes" id="UP000016933"/>
    </source>
</evidence>
<comment type="cofactor">
    <cofactor evidence="2">
        <name>Zn(2+)</name>
        <dbReference type="ChEBI" id="CHEBI:29105"/>
    </cofactor>
</comment>
<dbReference type="Proteomes" id="UP000016933">
    <property type="component" value="Unassembled WGS sequence"/>
</dbReference>
<dbReference type="CDD" id="cd01301">
    <property type="entry name" value="rDP_like"/>
    <property type="match status" value="1"/>
</dbReference>
<sequence>MASKKPQADEKRPARAAYHEDPRQVIADSESNWVTLAQLLLVLTVAITIYTLGGVDVVPEFYHYLTRPSPSGAQKVLAQNPLIDGHNDLLILLRAVYGNQIYDTNFTEPFEHGGLVGHFDLPRADEGKIGGTFWSAWVPCPADGFDFSDETYAPFVKATLEQIDLYNRLSSSHPKYFTLPKTAVEAEHNWKKEGKLISPLAIEGLHQIGNSIATLRLYHELGVRYATLNWNCHNRYSDAAVISIDGESQRSKPYWGGVSNEGRRLIKEMNRLGMIVDLSHVSADTMRDVLGGTPEKGWDGSAAPPIFSHSSVYSICPHPRNVPDDVLELVRKRNSVVMINFAPEFISCKDAGAKNGLPEFVEETNTIDQVVKHIMYVGEKIGYDHVGLGSDFDGIPSTPRGLDDVSKYPDLVDLLLKKGVSEKDAAKVVGRNVLRVWHEVDKVAARLQKEIDPFEDKLGGSIGQTSVELDGNGVEVKYEL</sequence>